<dbReference type="PANTHER" id="PTHR43856">
    <property type="entry name" value="CARDIOLIPIN HYDROLASE"/>
    <property type="match status" value="1"/>
</dbReference>
<keyword evidence="4" id="KW-0378">Hydrolase</keyword>
<keyword evidence="6" id="KW-0443">Lipid metabolism</keyword>
<dbReference type="CDD" id="cd09170">
    <property type="entry name" value="PLDc_Nuc"/>
    <property type="match status" value="1"/>
</dbReference>
<dbReference type="Gene3D" id="3.30.870.10">
    <property type="entry name" value="Endonuclease Chain A"/>
    <property type="match status" value="1"/>
</dbReference>
<feature type="signal peptide" evidence="7">
    <location>
        <begin position="1"/>
        <end position="19"/>
    </location>
</feature>
<comment type="catalytic activity">
    <reaction evidence="1">
        <text>a 1,2-diacyl-sn-glycero-3-phosphocholine + H2O = a 1,2-diacyl-sn-glycero-3-phosphate + choline + H(+)</text>
        <dbReference type="Rhea" id="RHEA:14445"/>
        <dbReference type="ChEBI" id="CHEBI:15354"/>
        <dbReference type="ChEBI" id="CHEBI:15377"/>
        <dbReference type="ChEBI" id="CHEBI:15378"/>
        <dbReference type="ChEBI" id="CHEBI:57643"/>
        <dbReference type="ChEBI" id="CHEBI:58608"/>
        <dbReference type="EC" id="3.1.4.4"/>
    </reaction>
</comment>
<dbReference type="PROSITE" id="PS50035">
    <property type="entry name" value="PLD"/>
    <property type="match status" value="1"/>
</dbReference>
<keyword evidence="7" id="KW-0732">Signal</keyword>
<evidence type="ECO:0000256" key="5">
    <source>
        <dbReference type="ARBA" id="ARBA00022963"/>
    </source>
</evidence>
<evidence type="ECO:0000256" key="3">
    <source>
        <dbReference type="ARBA" id="ARBA00012027"/>
    </source>
</evidence>
<evidence type="ECO:0000313" key="10">
    <source>
        <dbReference type="Proteomes" id="UP000214646"/>
    </source>
</evidence>
<dbReference type="SMART" id="SM00155">
    <property type="entry name" value="PLDc"/>
    <property type="match status" value="1"/>
</dbReference>
<dbReference type="InterPro" id="IPR001736">
    <property type="entry name" value="PLipase_D/transphosphatidylase"/>
</dbReference>
<feature type="domain" description="PLD phosphodiesterase" evidence="8">
    <location>
        <begin position="105"/>
        <end position="132"/>
    </location>
</feature>
<dbReference type="SUPFAM" id="SSF56024">
    <property type="entry name" value="Phospholipase D/nuclease"/>
    <property type="match status" value="1"/>
</dbReference>
<keyword evidence="9" id="KW-0255">Endonuclease</keyword>
<dbReference type="InterPro" id="IPR025202">
    <property type="entry name" value="PLD-like_dom"/>
</dbReference>
<comment type="similarity">
    <text evidence="2">Belongs to the phospholipase D family.</text>
</comment>
<evidence type="ECO:0000256" key="1">
    <source>
        <dbReference type="ARBA" id="ARBA00000798"/>
    </source>
</evidence>
<feature type="chain" id="PRO_5013121492" description="phospholipase D" evidence="7">
    <location>
        <begin position="20"/>
        <end position="167"/>
    </location>
</feature>
<evidence type="ECO:0000256" key="2">
    <source>
        <dbReference type="ARBA" id="ARBA00008664"/>
    </source>
</evidence>
<keyword evidence="5" id="KW-0442">Lipid degradation</keyword>
<dbReference type="EMBL" id="NIDE01000005">
    <property type="protein sequence ID" value="OWK41992.1"/>
    <property type="molecule type" value="Genomic_DNA"/>
</dbReference>
<evidence type="ECO:0000256" key="6">
    <source>
        <dbReference type="ARBA" id="ARBA00023098"/>
    </source>
</evidence>
<dbReference type="GO" id="GO:0004630">
    <property type="term" value="F:phospholipase D activity"/>
    <property type="evidence" value="ECO:0007669"/>
    <property type="project" value="UniProtKB-EC"/>
</dbReference>
<protein>
    <recommendedName>
        <fullName evidence="3">phospholipase D</fullName>
        <ecNumber evidence="3">3.1.4.4</ecNumber>
    </recommendedName>
</protein>
<proteinExistence type="inferred from homology"/>
<evidence type="ECO:0000256" key="7">
    <source>
        <dbReference type="SAM" id="SignalP"/>
    </source>
</evidence>
<accession>A0A225DKR3</accession>
<evidence type="ECO:0000259" key="8">
    <source>
        <dbReference type="PROSITE" id="PS50035"/>
    </source>
</evidence>
<dbReference type="RefSeq" id="WP_088255209.1">
    <property type="nucleotide sequence ID" value="NZ_NIDE01000005.1"/>
</dbReference>
<dbReference type="OrthoDB" id="281759at2"/>
<dbReference type="GO" id="GO:0016042">
    <property type="term" value="P:lipid catabolic process"/>
    <property type="evidence" value="ECO:0007669"/>
    <property type="project" value="UniProtKB-KW"/>
</dbReference>
<comment type="caution">
    <text evidence="9">The sequence shown here is derived from an EMBL/GenBank/DDBJ whole genome shotgun (WGS) entry which is preliminary data.</text>
</comment>
<dbReference type="GO" id="GO:0016891">
    <property type="term" value="F:RNA endonuclease activity producing 5'-phosphomonoesters, hydrolytic mechanism"/>
    <property type="evidence" value="ECO:0007669"/>
    <property type="project" value="TreeGrafter"/>
</dbReference>
<organism evidence="9 10">
    <name type="scientific">Fimbriiglobus ruber</name>
    <dbReference type="NCBI Taxonomy" id="1908690"/>
    <lineage>
        <taxon>Bacteria</taxon>
        <taxon>Pseudomonadati</taxon>
        <taxon>Planctomycetota</taxon>
        <taxon>Planctomycetia</taxon>
        <taxon>Gemmatales</taxon>
        <taxon>Gemmataceae</taxon>
        <taxon>Fimbriiglobus</taxon>
    </lineage>
</organism>
<sequence>MTRLFLFLALILLASPALADPSIQVAFSPHAGATEAVTQVISESKRTVHVAAYGFTSKPIAQALVEAHQRGVEIEVVLDKSNASARYSEAGEIAQAGIPVRIDYRYAIMHDKFVVVDGVTVETGSFNYTAAADERNAENVLVLRDAPQVSGAYEANWEKLWAESEGK</sequence>
<dbReference type="EC" id="3.1.4.4" evidence="3"/>
<evidence type="ECO:0000256" key="4">
    <source>
        <dbReference type="ARBA" id="ARBA00022801"/>
    </source>
</evidence>
<dbReference type="PANTHER" id="PTHR43856:SF1">
    <property type="entry name" value="MITOCHONDRIAL CARDIOLIPIN HYDROLASE"/>
    <property type="match status" value="1"/>
</dbReference>
<dbReference type="Pfam" id="PF13091">
    <property type="entry name" value="PLDc_2"/>
    <property type="match status" value="1"/>
</dbReference>
<dbReference type="GO" id="GO:0006793">
    <property type="term" value="P:phosphorus metabolic process"/>
    <property type="evidence" value="ECO:0007669"/>
    <property type="project" value="UniProtKB-ARBA"/>
</dbReference>
<keyword evidence="10" id="KW-1185">Reference proteome</keyword>
<reference evidence="10" key="1">
    <citation type="submission" date="2017-06" db="EMBL/GenBank/DDBJ databases">
        <title>Genome analysis of Fimbriiglobus ruber SP5, the first member of the order Planctomycetales with confirmed chitinolytic capability.</title>
        <authorList>
            <person name="Ravin N.V."/>
            <person name="Rakitin A.L."/>
            <person name="Ivanova A.A."/>
            <person name="Beletsky A.V."/>
            <person name="Kulichevskaya I.S."/>
            <person name="Mardanov A.V."/>
            <person name="Dedysh S.N."/>
        </authorList>
    </citation>
    <scope>NUCLEOTIDE SEQUENCE [LARGE SCALE GENOMIC DNA]</scope>
    <source>
        <strain evidence="10">SP5</strain>
    </source>
</reference>
<dbReference type="Proteomes" id="UP000214646">
    <property type="component" value="Unassembled WGS sequence"/>
</dbReference>
<dbReference type="InterPro" id="IPR051406">
    <property type="entry name" value="PLD_domain"/>
</dbReference>
<keyword evidence="9" id="KW-0540">Nuclease</keyword>
<dbReference type="AlphaFoldDB" id="A0A225DKR3"/>
<name>A0A225DKR3_9BACT</name>
<gene>
    <name evidence="9" type="ORF">FRUB_04070</name>
</gene>
<evidence type="ECO:0000313" key="9">
    <source>
        <dbReference type="EMBL" id="OWK41992.1"/>
    </source>
</evidence>